<organism evidence="8 9">
    <name type="scientific">Amycolatopsis japonica</name>
    <dbReference type="NCBI Taxonomy" id="208439"/>
    <lineage>
        <taxon>Bacteria</taxon>
        <taxon>Bacillati</taxon>
        <taxon>Actinomycetota</taxon>
        <taxon>Actinomycetes</taxon>
        <taxon>Pseudonocardiales</taxon>
        <taxon>Pseudonocardiaceae</taxon>
        <taxon>Amycolatopsis</taxon>
        <taxon>Amycolatopsis japonica group</taxon>
    </lineage>
</organism>
<dbReference type="GO" id="GO:0004300">
    <property type="term" value="F:enoyl-CoA hydratase activity"/>
    <property type="evidence" value="ECO:0007669"/>
    <property type="project" value="UniProtKB-EC"/>
</dbReference>
<dbReference type="HOGENOM" id="CLU_009834_7_4_11"/>
<keyword evidence="9" id="KW-1185">Reference proteome</keyword>
<keyword evidence="4" id="KW-0456">Lyase</keyword>
<evidence type="ECO:0000256" key="5">
    <source>
        <dbReference type="ARBA" id="ARBA00023709"/>
    </source>
</evidence>
<dbReference type="EC" id="4.2.1.17" evidence="2"/>
<dbReference type="Gene3D" id="3.90.226.10">
    <property type="entry name" value="2-enoyl-CoA Hydratase, Chain A, domain 1"/>
    <property type="match status" value="1"/>
</dbReference>
<dbReference type="STRING" id="208439.AJAP_28535"/>
<dbReference type="Proteomes" id="UP000028492">
    <property type="component" value="Chromosome"/>
</dbReference>
<name>A0A075V6K1_9PSEU</name>
<evidence type="ECO:0000256" key="2">
    <source>
        <dbReference type="ARBA" id="ARBA00012076"/>
    </source>
</evidence>
<dbReference type="PROSITE" id="PS00166">
    <property type="entry name" value="ENOYL_COA_HYDRATASE"/>
    <property type="match status" value="1"/>
</dbReference>
<evidence type="ECO:0000256" key="6">
    <source>
        <dbReference type="ARBA" id="ARBA00023717"/>
    </source>
</evidence>
<accession>A0A075V6K1</accession>
<sequence>MADTLPTDEPPATLRRIGHVALITLNRPQVMNAVNAAMSVAVEAAVDEFAADPELRVGVLTGAGRAFSAGADLKEVAAGRPLITREQRERGFGGFLKRRLDKPVIAAVNGYAFGGGTELMLACDLAVMSDSAELGLPEVTRGIIAAGGGLLRLARRVPLAIALEATLTGAPITAESALHWGLVNRVVPQEKVLDEALALANVIAANAPLAVQASKRVIHQMLALGSDWEPAAWELSDAEAVTVMKTADAKEGPRAFAEKRKPSWEGR</sequence>
<dbReference type="CDD" id="cd06558">
    <property type="entry name" value="crotonase-like"/>
    <property type="match status" value="1"/>
</dbReference>
<gene>
    <name evidence="8" type="ORF">AJAP_28535</name>
</gene>
<dbReference type="InterPro" id="IPR018376">
    <property type="entry name" value="Enoyl-CoA_hyd/isom_CS"/>
</dbReference>
<protein>
    <recommendedName>
        <fullName evidence="2">enoyl-CoA hydratase</fullName>
        <ecNumber evidence="2">4.2.1.17</ecNumber>
    </recommendedName>
</protein>
<dbReference type="PANTHER" id="PTHR11941">
    <property type="entry name" value="ENOYL-COA HYDRATASE-RELATED"/>
    <property type="match status" value="1"/>
</dbReference>
<dbReference type="InterPro" id="IPR029045">
    <property type="entry name" value="ClpP/crotonase-like_dom_sf"/>
</dbReference>
<evidence type="ECO:0000256" key="1">
    <source>
        <dbReference type="ARBA" id="ARBA00005254"/>
    </source>
</evidence>
<dbReference type="Pfam" id="PF00378">
    <property type="entry name" value="ECH_1"/>
    <property type="match status" value="1"/>
</dbReference>
<dbReference type="AlphaFoldDB" id="A0A075V6K1"/>
<evidence type="ECO:0000256" key="3">
    <source>
        <dbReference type="ARBA" id="ARBA00023098"/>
    </source>
</evidence>
<dbReference type="SUPFAM" id="SSF52096">
    <property type="entry name" value="ClpP/crotonase"/>
    <property type="match status" value="1"/>
</dbReference>
<comment type="catalytic activity">
    <reaction evidence="6">
        <text>a 4-saturated-(3S)-3-hydroxyacyl-CoA = a (3E)-enoyl-CoA + H2O</text>
        <dbReference type="Rhea" id="RHEA:20724"/>
        <dbReference type="ChEBI" id="CHEBI:15377"/>
        <dbReference type="ChEBI" id="CHEBI:58521"/>
        <dbReference type="ChEBI" id="CHEBI:137480"/>
        <dbReference type="EC" id="4.2.1.17"/>
    </reaction>
</comment>
<dbReference type="EMBL" id="CP008953">
    <property type="protein sequence ID" value="AIG78545.1"/>
    <property type="molecule type" value="Genomic_DNA"/>
</dbReference>
<keyword evidence="3" id="KW-0443">Lipid metabolism</keyword>
<evidence type="ECO:0000256" key="4">
    <source>
        <dbReference type="ARBA" id="ARBA00023239"/>
    </source>
</evidence>
<comment type="similarity">
    <text evidence="1 7">Belongs to the enoyl-CoA hydratase/isomerase family.</text>
</comment>
<dbReference type="KEGG" id="aja:AJAP_28535"/>
<dbReference type="InterPro" id="IPR014748">
    <property type="entry name" value="Enoyl-CoA_hydra_C"/>
</dbReference>
<dbReference type="NCBIfam" id="NF006100">
    <property type="entry name" value="PRK08252.1"/>
    <property type="match status" value="1"/>
</dbReference>
<dbReference type="FunFam" id="3.90.226.10:FF:000009">
    <property type="entry name" value="Carnitinyl-CoA dehydratase"/>
    <property type="match status" value="1"/>
</dbReference>
<dbReference type="PANTHER" id="PTHR11941:SF169">
    <property type="entry name" value="(7AS)-7A-METHYL-1,5-DIOXO-2,3,5,6,7,7A-HEXAHYDRO-1H-INDENE-CARBOXYL-COA HYDROLASE"/>
    <property type="match status" value="1"/>
</dbReference>
<evidence type="ECO:0000256" key="7">
    <source>
        <dbReference type="RuleBase" id="RU003707"/>
    </source>
</evidence>
<proteinExistence type="inferred from homology"/>
<comment type="catalytic activity">
    <reaction evidence="5">
        <text>a (3S)-3-hydroxyacyl-CoA = a (2E)-enoyl-CoA + H2O</text>
        <dbReference type="Rhea" id="RHEA:16105"/>
        <dbReference type="ChEBI" id="CHEBI:15377"/>
        <dbReference type="ChEBI" id="CHEBI:57318"/>
        <dbReference type="ChEBI" id="CHEBI:58856"/>
        <dbReference type="EC" id="4.2.1.17"/>
    </reaction>
</comment>
<dbReference type="Gene3D" id="1.10.12.10">
    <property type="entry name" value="Lyase 2-enoyl-coa Hydratase, Chain A, domain 2"/>
    <property type="match status" value="1"/>
</dbReference>
<evidence type="ECO:0000313" key="9">
    <source>
        <dbReference type="Proteomes" id="UP000028492"/>
    </source>
</evidence>
<dbReference type="InterPro" id="IPR001753">
    <property type="entry name" value="Enoyl-CoA_hydra/iso"/>
</dbReference>
<dbReference type="RefSeq" id="WP_038516860.1">
    <property type="nucleotide sequence ID" value="NZ_CP008953.1"/>
</dbReference>
<reference evidence="8 9" key="1">
    <citation type="journal article" date="2014" name="J. Biotechnol.">
        <title>Complete genome sequence of the actinobacterium Amycolatopsis japonica MG417-CF17(T) (=DSM 44213T) producing (S,S)-N,N'-ethylenediaminedisuccinic acid.</title>
        <authorList>
            <person name="Stegmann E."/>
            <person name="Albersmeier A."/>
            <person name="Spohn M."/>
            <person name="Gert H."/>
            <person name="Weber T."/>
            <person name="Wohlleben W."/>
            <person name="Kalinowski J."/>
            <person name="Ruckert C."/>
        </authorList>
    </citation>
    <scope>NUCLEOTIDE SEQUENCE [LARGE SCALE GENOMIC DNA]</scope>
    <source>
        <strain evidence="9">MG417-CF17 (DSM 44213)</strain>
    </source>
</reference>
<evidence type="ECO:0000313" key="8">
    <source>
        <dbReference type="EMBL" id="AIG78545.1"/>
    </source>
</evidence>
<dbReference type="eggNOG" id="COG1024">
    <property type="taxonomic scope" value="Bacteria"/>
</dbReference>
<dbReference type="GO" id="GO:0006635">
    <property type="term" value="P:fatty acid beta-oxidation"/>
    <property type="evidence" value="ECO:0007669"/>
    <property type="project" value="TreeGrafter"/>
</dbReference>